<dbReference type="Pfam" id="PF25413">
    <property type="entry name" value="Rossman_Mical"/>
    <property type="match status" value="1"/>
</dbReference>
<evidence type="ECO:0000259" key="1">
    <source>
        <dbReference type="Pfam" id="PF25413"/>
    </source>
</evidence>
<reference evidence="2" key="1">
    <citation type="submission" date="2021-02" db="EMBL/GenBank/DDBJ databases">
        <authorList>
            <person name="Nowell W R."/>
        </authorList>
    </citation>
    <scope>NUCLEOTIDE SEQUENCE</scope>
</reference>
<dbReference type="Proteomes" id="UP000663873">
    <property type="component" value="Unassembled WGS sequence"/>
</dbReference>
<protein>
    <recommendedName>
        <fullName evidence="1">[F-actin]-monooxygenase MICAL1-3-like Rossman domain-containing protein</fullName>
    </recommendedName>
</protein>
<feature type="domain" description="[F-actin]-monooxygenase MICAL1-3-like Rossman" evidence="1">
    <location>
        <begin position="1"/>
        <end position="47"/>
    </location>
</feature>
<sequence length="57" mass="6422">KKQSLLDKHVILQDFPDAARLLARDNVNFMKLCNFACEAAQFATKSSPQFAFEFAVS</sequence>
<dbReference type="EMBL" id="CAJOBP010083415">
    <property type="protein sequence ID" value="CAF4922613.1"/>
    <property type="molecule type" value="Genomic_DNA"/>
</dbReference>
<dbReference type="InterPro" id="IPR036188">
    <property type="entry name" value="FAD/NAD-bd_sf"/>
</dbReference>
<evidence type="ECO:0000313" key="2">
    <source>
        <dbReference type="EMBL" id="CAF4922613.1"/>
    </source>
</evidence>
<keyword evidence="3" id="KW-1185">Reference proteome</keyword>
<gene>
    <name evidence="2" type="ORF">UJA718_LOCUS46500</name>
</gene>
<dbReference type="InterPro" id="IPR057494">
    <property type="entry name" value="Rossman_Mical"/>
</dbReference>
<name>A0A821WH53_9BILA</name>
<comment type="caution">
    <text evidence="2">The sequence shown here is derived from an EMBL/GenBank/DDBJ whole genome shotgun (WGS) entry which is preliminary data.</text>
</comment>
<evidence type="ECO:0000313" key="3">
    <source>
        <dbReference type="Proteomes" id="UP000663873"/>
    </source>
</evidence>
<organism evidence="2 3">
    <name type="scientific">Rotaria socialis</name>
    <dbReference type="NCBI Taxonomy" id="392032"/>
    <lineage>
        <taxon>Eukaryota</taxon>
        <taxon>Metazoa</taxon>
        <taxon>Spiralia</taxon>
        <taxon>Gnathifera</taxon>
        <taxon>Rotifera</taxon>
        <taxon>Eurotatoria</taxon>
        <taxon>Bdelloidea</taxon>
        <taxon>Philodinida</taxon>
        <taxon>Philodinidae</taxon>
        <taxon>Rotaria</taxon>
    </lineage>
</organism>
<dbReference type="AlphaFoldDB" id="A0A821WH53"/>
<accession>A0A821WH53</accession>
<proteinExistence type="predicted"/>
<dbReference type="Gene3D" id="3.50.50.60">
    <property type="entry name" value="FAD/NAD(P)-binding domain"/>
    <property type="match status" value="1"/>
</dbReference>
<feature type="non-terminal residue" evidence="2">
    <location>
        <position position="1"/>
    </location>
</feature>